<dbReference type="SUPFAM" id="SSF52091">
    <property type="entry name" value="SpoIIaa-like"/>
    <property type="match status" value="1"/>
</dbReference>
<keyword evidence="3" id="KW-1185">Reference proteome</keyword>
<dbReference type="Proteomes" id="UP000480684">
    <property type="component" value="Unassembled WGS sequence"/>
</dbReference>
<dbReference type="PROSITE" id="PS50801">
    <property type="entry name" value="STAS"/>
    <property type="match status" value="1"/>
</dbReference>
<protein>
    <recommendedName>
        <fullName evidence="1">STAS domain-containing protein</fullName>
    </recommendedName>
</protein>
<dbReference type="Gene3D" id="3.30.750.24">
    <property type="entry name" value="STAS domain"/>
    <property type="match status" value="1"/>
</dbReference>
<sequence length="103" mass="11176">MEIKDNNGRLEVELPGIVDLIAAGELRDLMLDALAKDSAADLILRGQAVDRICTAAIQVILAGVPAFRTAARRLEIEDATHMLEASFRQLGLGEDFDNFLVIA</sequence>
<evidence type="ECO:0000313" key="3">
    <source>
        <dbReference type="Proteomes" id="UP000480684"/>
    </source>
</evidence>
<accession>A0A7C9QVX2</accession>
<dbReference type="RefSeq" id="WP_163682077.1">
    <property type="nucleotide sequence ID" value="NZ_JAAIYP010000043.1"/>
</dbReference>
<evidence type="ECO:0000313" key="2">
    <source>
        <dbReference type="EMBL" id="NFV81737.1"/>
    </source>
</evidence>
<name>A0A7C9QVX2_9PROT</name>
<dbReference type="AlphaFoldDB" id="A0A7C9QVX2"/>
<dbReference type="InterPro" id="IPR036513">
    <property type="entry name" value="STAS_dom_sf"/>
</dbReference>
<evidence type="ECO:0000259" key="1">
    <source>
        <dbReference type="PROSITE" id="PS50801"/>
    </source>
</evidence>
<comment type="caution">
    <text evidence="2">The sequence shown here is derived from an EMBL/GenBank/DDBJ whole genome shotgun (WGS) entry which is preliminary data.</text>
</comment>
<organism evidence="2 3">
    <name type="scientific">Magnetospirillum aberrantis SpK</name>
    <dbReference type="NCBI Taxonomy" id="908842"/>
    <lineage>
        <taxon>Bacteria</taxon>
        <taxon>Pseudomonadati</taxon>
        <taxon>Pseudomonadota</taxon>
        <taxon>Alphaproteobacteria</taxon>
        <taxon>Rhodospirillales</taxon>
        <taxon>Rhodospirillaceae</taxon>
        <taxon>Magnetospirillum</taxon>
    </lineage>
</organism>
<proteinExistence type="predicted"/>
<dbReference type="InterPro" id="IPR002645">
    <property type="entry name" value="STAS_dom"/>
</dbReference>
<reference evidence="2 3" key="1">
    <citation type="submission" date="2020-02" db="EMBL/GenBank/DDBJ databases">
        <authorList>
            <person name="Dziuba M."/>
            <person name="Kuznetsov B."/>
            <person name="Mardanov A."/>
            <person name="Ravin N."/>
            <person name="Grouzdev D."/>
        </authorList>
    </citation>
    <scope>NUCLEOTIDE SEQUENCE [LARGE SCALE GENOMIC DNA]</scope>
    <source>
        <strain evidence="2 3">SpK</strain>
    </source>
</reference>
<gene>
    <name evidence="2" type="ORF">G4223_16625</name>
</gene>
<dbReference type="EMBL" id="JAAIYP010000043">
    <property type="protein sequence ID" value="NFV81737.1"/>
    <property type="molecule type" value="Genomic_DNA"/>
</dbReference>
<feature type="domain" description="STAS" evidence="1">
    <location>
        <begin position="1"/>
        <end position="103"/>
    </location>
</feature>